<evidence type="ECO:0000313" key="7">
    <source>
        <dbReference type="EMBL" id="SAL95436.1"/>
    </source>
</evidence>
<evidence type="ECO:0000256" key="2">
    <source>
        <dbReference type="ARBA" id="ARBA00022803"/>
    </source>
</evidence>
<proteinExistence type="inferred from homology"/>
<keyword evidence="2" id="KW-0802">TPR repeat</keyword>
<feature type="domain" description="Cns1/TTC4 wheel" evidence="6">
    <location>
        <begin position="253"/>
        <end position="365"/>
    </location>
</feature>
<feature type="region of interest" description="Disordered" evidence="5">
    <location>
        <begin position="16"/>
        <end position="37"/>
    </location>
</feature>
<organism evidence="7">
    <name type="scientific">Absidia glauca</name>
    <name type="common">Pin mould</name>
    <dbReference type="NCBI Taxonomy" id="4829"/>
    <lineage>
        <taxon>Eukaryota</taxon>
        <taxon>Fungi</taxon>
        <taxon>Fungi incertae sedis</taxon>
        <taxon>Mucoromycota</taxon>
        <taxon>Mucoromycotina</taxon>
        <taxon>Mucoromycetes</taxon>
        <taxon>Mucorales</taxon>
        <taxon>Cunninghamellaceae</taxon>
        <taxon>Absidia</taxon>
    </lineage>
</organism>
<dbReference type="GO" id="GO:0006457">
    <property type="term" value="P:protein folding"/>
    <property type="evidence" value="ECO:0007669"/>
    <property type="project" value="TreeGrafter"/>
</dbReference>
<dbReference type="InterPro" id="IPR019734">
    <property type="entry name" value="TPR_rpt"/>
</dbReference>
<comment type="similarity">
    <text evidence="3">Belongs to the TTC4 family.</text>
</comment>
<reference evidence="7" key="1">
    <citation type="submission" date="2016-04" db="EMBL/GenBank/DDBJ databases">
        <authorList>
            <person name="Evans L.H."/>
            <person name="Alamgir A."/>
            <person name="Owens N."/>
            <person name="Weber N.D."/>
            <person name="Virtaneva K."/>
            <person name="Barbian K."/>
            <person name="Babar A."/>
            <person name="Rosenke K."/>
        </authorList>
    </citation>
    <scope>NUCLEOTIDE SEQUENCE [LARGE SCALE GENOMIC DNA]</scope>
    <source>
        <strain evidence="7">CBS 101.48</strain>
    </source>
</reference>
<feature type="coiled-coil region" evidence="4">
    <location>
        <begin position="197"/>
        <end position="231"/>
    </location>
</feature>
<gene>
    <name evidence="7" type="primary">ABSGL_00765.1 scaffold 958</name>
</gene>
<dbReference type="CDD" id="cd21380">
    <property type="entry name" value="CTWD_Cns1"/>
    <property type="match status" value="1"/>
</dbReference>
<name>A0A168KTU1_ABSGL</name>
<accession>A0A168KTU1</accession>
<evidence type="ECO:0000256" key="1">
    <source>
        <dbReference type="ARBA" id="ARBA00022737"/>
    </source>
</evidence>
<evidence type="ECO:0000256" key="5">
    <source>
        <dbReference type="SAM" id="MobiDB-lite"/>
    </source>
</evidence>
<feature type="compositionally biased region" description="Basic and acidic residues" evidence="5">
    <location>
        <begin position="27"/>
        <end position="36"/>
    </location>
</feature>
<keyword evidence="1" id="KW-0677">Repeat</keyword>
<dbReference type="Gene3D" id="1.25.40.10">
    <property type="entry name" value="Tetratricopeptide repeat domain"/>
    <property type="match status" value="1"/>
</dbReference>
<dbReference type="AlphaFoldDB" id="A0A168KTU1"/>
<dbReference type="InterPro" id="IPR044059">
    <property type="entry name" value="Csn1/TTC4_wheel"/>
</dbReference>
<dbReference type="Pfam" id="PF18972">
    <property type="entry name" value="Wheel"/>
    <property type="match status" value="1"/>
</dbReference>
<dbReference type="GO" id="GO:0005634">
    <property type="term" value="C:nucleus"/>
    <property type="evidence" value="ECO:0007669"/>
    <property type="project" value="TreeGrafter"/>
</dbReference>
<dbReference type="OMA" id="WRAAQCA"/>
<sequence length="371" mass="42091">MASKDQLDTLINNLESSRIGGDGVAGPERHESDFRMDPNNLDEEMAKVPLFMSHLPDEENETLTALQSLVFDGTPEEIAENFKNQGNDCFKAGKLKYQDAVSFYTRAIDTDCSDQALMEACYANRAAVNLELGNYGKVLRDCAKCLELNPSNVKALYRSARGLFQLDRPDEAYDCCVHCLAVDPDNIPVQQLQAKIKKRQDDLKQRAAAKAERLQKEQQAKQQKSDALERRRITINVQDKAMYDAAAIQYDADSDTVTWPVFFLYPEHKESDYIQQFDENNTFQDHLDVMLENPAPWDPEHLYSPANVNVYFENTQGSKPTLLKVGNKLPLAKVLALDQYVITNGVPSFIILPKTGEFRDQFLEKYKKSTK</sequence>
<dbReference type="InParanoid" id="A0A168KTU1"/>
<evidence type="ECO:0000313" key="8">
    <source>
        <dbReference type="Proteomes" id="UP000078561"/>
    </source>
</evidence>
<evidence type="ECO:0000256" key="3">
    <source>
        <dbReference type="ARBA" id="ARBA00023602"/>
    </source>
</evidence>
<dbReference type="PANTHER" id="PTHR46035">
    <property type="entry name" value="TETRATRICOPEPTIDE REPEAT PROTEIN 4"/>
    <property type="match status" value="1"/>
</dbReference>
<evidence type="ECO:0000256" key="4">
    <source>
        <dbReference type="SAM" id="Coils"/>
    </source>
</evidence>
<evidence type="ECO:0000259" key="6">
    <source>
        <dbReference type="Pfam" id="PF18972"/>
    </source>
</evidence>
<dbReference type="GO" id="GO:0005829">
    <property type="term" value="C:cytosol"/>
    <property type="evidence" value="ECO:0007669"/>
    <property type="project" value="TreeGrafter"/>
</dbReference>
<dbReference type="OrthoDB" id="420195at2759"/>
<dbReference type="SMART" id="SM00028">
    <property type="entry name" value="TPR"/>
    <property type="match status" value="2"/>
</dbReference>
<dbReference type="Proteomes" id="UP000078561">
    <property type="component" value="Unassembled WGS sequence"/>
</dbReference>
<dbReference type="GO" id="GO:0030544">
    <property type="term" value="F:Hsp70 protein binding"/>
    <property type="evidence" value="ECO:0007669"/>
    <property type="project" value="TreeGrafter"/>
</dbReference>
<protein>
    <recommendedName>
        <fullName evidence="6">Cns1/TTC4 wheel domain-containing protein</fullName>
    </recommendedName>
</protein>
<dbReference type="FunCoup" id="A0A168KTU1">
    <property type="interactions" value="993"/>
</dbReference>
<dbReference type="STRING" id="4829.A0A168KTU1"/>
<dbReference type="InterPro" id="IPR011990">
    <property type="entry name" value="TPR-like_helical_dom_sf"/>
</dbReference>
<dbReference type="EMBL" id="LT550334">
    <property type="protein sequence ID" value="SAL95436.1"/>
    <property type="molecule type" value="Genomic_DNA"/>
</dbReference>
<dbReference type="PANTHER" id="PTHR46035:SF1">
    <property type="entry name" value="TETRATRICOPEPTIDE REPEAT PROTEIN 4"/>
    <property type="match status" value="1"/>
</dbReference>
<dbReference type="SUPFAM" id="SSF48452">
    <property type="entry name" value="TPR-like"/>
    <property type="match status" value="1"/>
</dbReference>
<keyword evidence="4" id="KW-0175">Coiled coil</keyword>
<keyword evidence="8" id="KW-1185">Reference proteome</keyword>
<dbReference type="GO" id="GO:0051879">
    <property type="term" value="F:Hsp90 protein binding"/>
    <property type="evidence" value="ECO:0007669"/>
    <property type="project" value="InterPro"/>
</dbReference>
<dbReference type="Pfam" id="PF14559">
    <property type="entry name" value="TPR_19"/>
    <property type="match status" value="1"/>
</dbReference>